<name>V9F4H3_PHYNI</name>
<dbReference type="Proteomes" id="UP000018721">
    <property type="component" value="Unassembled WGS sequence"/>
</dbReference>
<sequence>MNRSAFCPPNTHHLSYDVIGSLPLRSALAQEDHEKSREPLGTTSCEDDVGIQTHAVTTIDSALLAELESWQRKSIQLRRKNHRETQRRYRKKQADYTTKLADDVKQLQGGIKKLQQQRASVGSVDRAKRNVWNVALAYSSSFRRVNTQGIRSQLEFLRVAMAPDVAFNGGFGPVELAESWCVLRWFDNVDVDIQSLVKSGEDSVVQNTKTSVTITERTLQNLFPHVCGHGSGDGRSAEMARLIARLVDQRIILDGRTVFQWDSASNSMASVTTECDLLSPILMLLGSLEDASLLFDRALVSPDFQWRPTI</sequence>
<proteinExistence type="predicted"/>
<gene>
    <name evidence="1" type="ORF">F443_09192</name>
</gene>
<dbReference type="AlphaFoldDB" id="V9F4H3"/>
<reference evidence="1 2" key="1">
    <citation type="submission" date="2013-11" db="EMBL/GenBank/DDBJ databases">
        <title>The Genome Sequence of Phytophthora parasitica P1569.</title>
        <authorList>
            <consortium name="The Broad Institute Genomics Platform"/>
            <person name="Russ C."/>
            <person name="Tyler B."/>
            <person name="Panabieres F."/>
            <person name="Shan W."/>
            <person name="Tripathy S."/>
            <person name="Grunwald N."/>
            <person name="Machado M."/>
            <person name="Johnson C.S."/>
            <person name="Arredondo F."/>
            <person name="Hong C."/>
            <person name="Coffey M."/>
            <person name="Young S.K."/>
            <person name="Zeng Q."/>
            <person name="Gargeya S."/>
            <person name="Fitzgerald M."/>
            <person name="Abouelleil A."/>
            <person name="Alvarado L."/>
            <person name="Chapman S.B."/>
            <person name="Gainer-Dewar J."/>
            <person name="Goldberg J."/>
            <person name="Griggs A."/>
            <person name="Gujja S."/>
            <person name="Hansen M."/>
            <person name="Howarth C."/>
            <person name="Imamovic A."/>
            <person name="Ireland A."/>
            <person name="Larimer J."/>
            <person name="McCowan C."/>
            <person name="Murphy C."/>
            <person name="Pearson M."/>
            <person name="Poon T.W."/>
            <person name="Priest M."/>
            <person name="Roberts A."/>
            <person name="Saif S."/>
            <person name="Shea T."/>
            <person name="Sykes S."/>
            <person name="Wortman J."/>
            <person name="Nusbaum C."/>
            <person name="Birren B."/>
        </authorList>
    </citation>
    <scope>NUCLEOTIDE SEQUENCE [LARGE SCALE GENOMIC DNA]</scope>
    <source>
        <strain evidence="1 2">P1569</strain>
    </source>
</reference>
<accession>V9F4H3</accession>
<organism evidence="1 2">
    <name type="scientific">Phytophthora nicotianae P1569</name>
    <dbReference type="NCBI Taxonomy" id="1317065"/>
    <lineage>
        <taxon>Eukaryota</taxon>
        <taxon>Sar</taxon>
        <taxon>Stramenopiles</taxon>
        <taxon>Oomycota</taxon>
        <taxon>Peronosporomycetes</taxon>
        <taxon>Peronosporales</taxon>
        <taxon>Peronosporaceae</taxon>
        <taxon>Phytophthora</taxon>
    </lineage>
</organism>
<comment type="caution">
    <text evidence="1">The sequence shown here is derived from an EMBL/GenBank/DDBJ whole genome shotgun (WGS) entry which is preliminary data.</text>
</comment>
<dbReference type="EMBL" id="ANIZ01001573">
    <property type="protein sequence ID" value="ETI46420.1"/>
    <property type="molecule type" value="Genomic_DNA"/>
</dbReference>
<protein>
    <recommendedName>
        <fullName evidence="3">BZIP domain-containing protein</fullName>
    </recommendedName>
</protein>
<dbReference type="HOGENOM" id="CLU_051444_2_1_1"/>
<evidence type="ECO:0000313" key="1">
    <source>
        <dbReference type="EMBL" id="ETI46420.1"/>
    </source>
</evidence>
<evidence type="ECO:0000313" key="2">
    <source>
        <dbReference type="Proteomes" id="UP000018721"/>
    </source>
</evidence>
<evidence type="ECO:0008006" key="3">
    <source>
        <dbReference type="Google" id="ProtNLM"/>
    </source>
</evidence>
<keyword evidence="2" id="KW-1185">Reference proteome</keyword>